<organism evidence="1 2">
    <name type="scientific">Myxococcus landrumensis</name>
    <dbReference type="NCBI Taxonomy" id="2813577"/>
    <lineage>
        <taxon>Bacteria</taxon>
        <taxon>Pseudomonadati</taxon>
        <taxon>Myxococcota</taxon>
        <taxon>Myxococcia</taxon>
        <taxon>Myxococcales</taxon>
        <taxon>Cystobacterineae</taxon>
        <taxon>Myxococcaceae</taxon>
        <taxon>Myxococcus</taxon>
    </lineage>
</organism>
<evidence type="ECO:0008006" key="3">
    <source>
        <dbReference type="Google" id="ProtNLM"/>
    </source>
</evidence>
<accession>A0ABX7NHX5</accession>
<evidence type="ECO:0000313" key="2">
    <source>
        <dbReference type="Proteomes" id="UP000663090"/>
    </source>
</evidence>
<sequence length="209" mass="23180">MDCAFQSSVNDLSVGAGGSAWLRRGEFEDRGEESFFAPPRKRLTQVGSDGTLLQEWTLPDSVDRHVVHPSGELTVFGWEKVEDVTVIQVRRLRPDGSLVAERHFTQDLSSEQRLDFVAKADGSVTRTSLSEGERRAVVLLARADGEDAVFLWALNGIRVGRLDATLATRWLSPVAPSVALKVTNEPSDPARVRNHLKYNETWLGRLDSP</sequence>
<proteinExistence type="predicted"/>
<dbReference type="RefSeq" id="WP_206718739.1">
    <property type="nucleotide sequence ID" value="NZ_CP071091.1"/>
</dbReference>
<reference evidence="1 2" key="1">
    <citation type="submission" date="2021-02" db="EMBL/GenBank/DDBJ databases">
        <title>De Novo genome assembly of isolated myxobacteria.</title>
        <authorList>
            <person name="Stevens D.C."/>
        </authorList>
    </citation>
    <scope>NUCLEOTIDE SEQUENCE [LARGE SCALE GENOMIC DNA]</scope>
    <source>
        <strain evidence="1 2">SCHIC003</strain>
    </source>
</reference>
<evidence type="ECO:0000313" key="1">
    <source>
        <dbReference type="EMBL" id="QSQ17104.1"/>
    </source>
</evidence>
<protein>
    <recommendedName>
        <fullName evidence="3">Lipoprotein</fullName>
    </recommendedName>
</protein>
<dbReference type="EMBL" id="CP071091">
    <property type="protein sequence ID" value="QSQ17104.1"/>
    <property type="molecule type" value="Genomic_DNA"/>
</dbReference>
<name>A0ABX7NHX5_9BACT</name>
<keyword evidence="2" id="KW-1185">Reference proteome</keyword>
<gene>
    <name evidence="1" type="ORF">JY572_14025</name>
</gene>
<dbReference type="Proteomes" id="UP000663090">
    <property type="component" value="Chromosome"/>
</dbReference>